<evidence type="ECO:0000256" key="8">
    <source>
        <dbReference type="ARBA" id="ARBA00022982"/>
    </source>
</evidence>
<keyword evidence="4" id="KW-1003">Cell membrane</keyword>
<keyword evidence="6" id="KW-0812">Transmembrane</keyword>
<keyword evidence="10" id="KW-0408">Iron</keyword>
<sequence>MEVGRKIRIAILAVGLFMLAAGAGTATMHSVTSSAAFCASCHIMDTYMNSWEHSSHREVASCNDCHTDQRNILTKTWSKAKAGTLHGYVNYLTEHPDYLELYDSSRDIVQGNCISCHSDLTFKTNLDYQPSQGGNYCFDCHSSVPHDFYRPRY</sequence>
<name>A0A6I0EYS2_9FIRM</name>
<evidence type="ECO:0000256" key="2">
    <source>
        <dbReference type="ARBA" id="ARBA00007395"/>
    </source>
</evidence>
<accession>A0A6I0EYS2</accession>
<gene>
    <name evidence="14" type="ORF">F9B85_07755</name>
</gene>
<feature type="chain" id="PRO_5038613409" evidence="12">
    <location>
        <begin position="24"/>
        <end position="153"/>
    </location>
</feature>
<dbReference type="RefSeq" id="WP_151619829.1">
    <property type="nucleotide sequence ID" value="NZ_WBXO01000005.1"/>
</dbReference>
<keyword evidence="8" id="KW-0249">Electron transport</keyword>
<dbReference type="SUPFAM" id="SSF48695">
    <property type="entry name" value="Multiheme cytochromes"/>
    <property type="match status" value="1"/>
</dbReference>
<keyword evidence="9" id="KW-1133">Transmembrane helix</keyword>
<reference evidence="14 15" key="1">
    <citation type="submission" date="2019-10" db="EMBL/GenBank/DDBJ databases">
        <title>Whole-genome sequence of the extremophile Heliorestis acidaminivorans DSM 24790.</title>
        <authorList>
            <person name="Kyndt J.A."/>
            <person name="Meyer T.E."/>
        </authorList>
    </citation>
    <scope>NUCLEOTIDE SEQUENCE [LARGE SCALE GENOMIC DNA]</scope>
    <source>
        <strain evidence="14 15">DSM 24790</strain>
    </source>
</reference>
<dbReference type="OrthoDB" id="9791652at2"/>
<dbReference type="EMBL" id="WBXO01000005">
    <property type="protein sequence ID" value="KAB2952552.1"/>
    <property type="molecule type" value="Genomic_DNA"/>
</dbReference>
<comment type="subcellular location">
    <subcellularLocation>
        <location evidence="1">Cell membrane</location>
    </subcellularLocation>
</comment>
<organism evidence="14 15">
    <name type="scientific">Heliorestis acidaminivorans</name>
    <dbReference type="NCBI Taxonomy" id="553427"/>
    <lineage>
        <taxon>Bacteria</taxon>
        <taxon>Bacillati</taxon>
        <taxon>Bacillota</taxon>
        <taxon>Clostridia</taxon>
        <taxon>Eubacteriales</taxon>
        <taxon>Heliobacteriaceae</taxon>
        <taxon>Heliorestis</taxon>
    </lineage>
</organism>
<feature type="signal peptide" evidence="12">
    <location>
        <begin position="1"/>
        <end position="23"/>
    </location>
</feature>
<comment type="caution">
    <text evidence="14">The sequence shown here is derived from an EMBL/GenBank/DDBJ whole genome shotgun (WGS) entry which is preliminary data.</text>
</comment>
<evidence type="ECO:0000256" key="1">
    <source>
        <dbReference type="ARBA" id="ARBA00004236"/>
    </source>
</evidence>
<evidence type="ECO:0000313" key="15">
    <source>
        <dbReference type="Proteomes" id="UP000468766"/>
    </source>
</evidence>
<evidence type="ECO:0000256" key="12">
    <source>
        <dbReference type="SAM" id="SignalP"/>
    </source>
</evidence>
<dbReference type="Gene3D" id="1.10.3820.10">
    <property type="entry name" value="Di-heme elbow motif domain"/>
    <property type="match status" value="1"/>
</dbReference>
<dbReference type="GO" id="GO:0009055">
    <property type="term" value="F:electron transfer activity"/>
    <property type="evidence" value="ECO:0007669"/>
    <property type="project" value="TreeGrafter"/>
</dbReference>
<keyword evidence="7" id="KW-0479">Metal-binding</keyword>
<dbReference type="AlphaFoldDB" id="A0A6I0EYS2"/>
<evidence type="ECO:0000259" key="13">
    <source>
        <dbReference type="Pfam" id="PF03264"/>
    </source>
</evidence>
<dbReference type="Proteomes" id="UP000468766">
    <property type="component" value="Unassembled WGS sequence"/>
</dbReference>
<evidence type="ECO:0000256" key="9">
    <source>
        <dbReference type="ARBA" id="ARBA00022989"/>
    </source>
</evidence>
<dbReference type="GO" id="GO:0046872">
    <property type="term" value="F:metal ion binding"/>
    <property type="evidence" value="ECO:0007669"/>
    <property type="project" value="UniProtKB-KW"/>
</dbReference>
<evidence type="ECO:0000256" key="7">
    <source>
        <dbReference type="ARBA" id="ARBA00022723"/>
    </source>
</evidence>
<proteinExistence type="inferred from homology"/>
<evidence type="ECO:0000313" key="14">
    <source>
        <dbReference type="EMBL" id="KAB2952552.1"/>
    </source>
</evidence>
<dbReference type="InterPro" id="IPR038266">
    <property type="entry name" value="NapC/NirT_cytc_sf"/>
</dbReference>
<keyword evidence="5" id="KW-0349">Heme</keyword>
<dbReference type="InterPro" id="IPR036280">
    <property type="entry name" value="Multihaem_cyt_sf"/>
</dbReference>
<evidence type="ECO:0000256" key="5">
    <source>
        <dbReference type="ARBA" id="ARBA00022617"/>
    </source>
</evidence>
<evidence type="ECO:0000256" key="3">
    <source>
        <dbReference type="ARBA" id="ARBA00022448"/>
    </source>
</evidence>
<feature type="domain" description="NapC/NirT cytochrome c N-terminal" evidence="13">
    <location>
        <begin position="11"/>
        <end position="147"/>
    </location>
</feature>
<dbReference type="PANTHER" id="PTHR30333">
    <property type="entry name" value="CYTOCHROME C-TYPE PROTEIN"/>
    <property type="match status" value="1"/>
</dbReference>
<dbReference type="InterPro" id="IPR051174">
    <property type="entry name" value="Cytochrome_c-type_ET"/>
</dbReference>
<dbReference type="Pfam" id="PF03264">
    <property type="entry name" value="Cytochrom_NNT"/>
    <property type="match status" value="1"/>
</dbReference>
<evidence type="ECO:0000256" key="6">
    <source>
        <dbReference type="ARBA" id="ARBA00022692"/>
    </source>
</evidence>
<keyword evidence="12" id="KW-0732">Signal</keyword>
<keyword evidence="11" id="KW-0472">Membrane</keyword>
<comment type="similarity">
    <text evidence="2">Belongs to the NapC/NirT/NrfH family.</text>
</comment>
<protein>
    <submittedName>
        <fullName evidence="14">Cytochrome c nitrite reductase small subunit</fullName>
    </submittedName>
</protein>
<dbReference type="PANTHER" id="PTHR30333:SF1">
    <property type="entry name" value="CYTOCHROME C-TYPE PROTEIN NAPC"/>
    <property type="match status" value="1"/>
</dbReference>
<dbReference type="InterPro" id="IPR005126">
    <property type="entry name" value="NapC/NirT_cyt_c_N"/>
</dbReference>
<evidence type="ECO:0000256" key="4">
    <source>
        <dbReference type="ARBA" id="ARBA00022475"/>
    </source>
</evidence>
<dbReference type="GO" id="GO:0005886">
    <property type="term" value="C:plasma membrane"/>
    <property type="evidence" value="ECO:0007669"/>
    <property type="project" value="UniProtKB-SubCell"/>
</dbReference>
<dbReference type="GO" id="GO:0009061">
    <property type="term" value="P:anaerobic respiration"/>
    <property type="evidence" value="ECO:0007669"/>
    <property type="project" value="TreeGrafter"/>
</dbReference>
<evidence type="ECO:0000256" key="11">
    <source>
        <dbReference type="ARBA" id="ARBA00023136"/>
    </source>
</evidence>
<keyword evidence="3" id="KW-0813">Transport</keyword>
<keyword evidence="15" id="KW-1185">Reference proteome</keyword>
<evidence type="ECO:0000256" key="10">
    <source>
        <dbReference type="ARBA" id="ARBA00023004"/>
    </source>
</evidence>